<feature type="transmembrane region" description="Helical" evidence="1">
    <location>
        <begin position="31"/>
        <end position="52"/>
    </location>
</feature>
<comment type="caution">
    <text evidence="3">The sequence shown here is derived from an EMBL/GenBank/DDBJ whole genome shotgun (WGS) entry which is preliminary data.</text>
</comment>
<dbReference type="OrthoDB" id="9807744at2"/>
<feature type="transmembrane region" description="Helical" evidence="1">
    <location>
        <begin position="132"/>
        <end position="149"/>
    </location>
</feature>
<evidence type="ECO:0000259" key="2">
    <source>
        <dbReference type="Pfam" id="PF04235"/>
    </source>
</evidence>
<feature type="transmembrane region" description="Helical" evidence="1">
    <location>
        <begin position="156"/>
        <end position="175"/>
    </location>
</feature>
<dbReference type="InterPro" id="IPR052529">
    <property type="entry name" value="Bact_Transport_Assoc"/>
</dbReference>
<feature type="domain" description="DUF418" evidence="2">
    <location>
        <begin position="249"/>
        <end position="383"/>
    </location>
</feature>
<dbReference type="EMBL" id="JXXZ01000006">
    <property type="protein sequence ID" value="KJZ00503.1"/>
    <property type="molecule type" value="Genomic_DNA"/>
</dbReference>
<keyword evidence="1" id="KW-0472">Membrane</keyword>
<gene>
    <name evidence="3" type="ORF">TW72_07425</name>
</gene>
<feature type="transmembrane region" description="Helical" evidence="1">
    <location>
        <begin position="246"/>
        <end position="268"/>
    </location>
</feature>
<dbReference type="eggNOG" id="COG2311">
    <property type="taxonomic scope" value="Bacteria"/>
</dbReference>
<name>A0A0F4PKA8_9GAMM</name>
<feature type="transmembrane region" description="Helical" evidence="1">
    <location>
        <begin position="64"/>
        <end position="89"/>
    </location>
</feature>
<keyword evidence="4" id="KW-1185">Reference proteome</keyword>
<reference evidence="3 4" key="1">
    <citation type="journal article" date="2015" name="BMC Genomics">
        <title>Genome mining reveals unlocked bioactive potential of marine Gram-negative bacteria.</title>
        <authorList>
            <person name="Machado H."/>
            <person name="Sonnenschein E.C."/>
            <person name="Melchiorsen J."/>
            <person name="Gram L."/>
        </authorList>
    </citation>
    <scope>NUCLEOTIDE SEQUENCE [LARGE SCALE GENOMIC DNA]</scope>
    <source>
        <strain evidence="3 4">S3137</strain>
    </source>
</reference>
<dbReference type="PANTHER" id="PTHR30590:SF2">
    <property type="entry name" value="INNER MEMBRANE PROTEIN"/>
    <property type="match status" value="1"/>
</dbReference>
<feature type="transmembrane region" description="Helical" evidence="1">
    <location>
        <begin position="345"/>
        <end position="367"/>
    </location>
</feature>
<dbReference type="Proteomes" id="UP000033664">
    <property type="component" value="Unassembled WGS sequence"/>
</dbReference>
<dbReference type="InterPro" id="IPR007349">
    <property type="entry name" value="DUF418"/>
</dbReference>
<keyword evidence="1" id="KW-1133">Transmembrane helix</keyword>
<evidence type="ECO:0000313" key="3">
    <source>
        <dbReference type="EMBL" id="KJZ00503.1"/>
    </source>
</evidence>
<dbReference type="RefSeq" id="WP_045979950.1">
    <property type="nucleotide sequence ID" value="NZ_JXXY01000015.1"/>
</dbReference>
<protein>
    <recommendedName>
        <fullName evidence="2">DUF418 domain-containing protein</fullName>
    </recommendedName>
</protein>
<dbReference type="PANTHER" id="PTHR30590">
    <property type="entry name" value="INNER MEMBRANE PROTEIN"/>
    <property type="match status" value="1"/>
</dbReference>
<evidence type="ECO:0000256" key="1">
    <source>
        <dbReference type="SAM" id="Phobius"/>
    </source>
</evidence>
<dbReference type="AlphaFoldDB" id="A0A0F4PKA8"/>
<feature type="transmembrane region" description="Helical" evidence="1">
    <location>
        <begin position="274"/>
        <end position="297"/>
    </location>
</feature>
<proteinExistence type="predicted"/>
<dbReference type="GeneID" id="58228315"/>
<keyword evidence="1" id="KW-0812">Transmembrane</keyword>
<dbReference type="Pfam" id="PF04235">
    <property type="entry name" value="DUF418"/>
    <property type="match status" value="1"/>
</dbReference>
<accession>A0A0F4PKA8</accession>
<feature type="transmembrane region" description="Helical" evidence="1">
    <location>
        <begin position="208"/>
        <end position="234"/>
    </location>
</feature>
<feature type="transmembrane region" description="Helical" evidence="1">
    <location>
        <begin position="109"/>
        <end position="126"/>
    </location>
</feature>
<sequence>MFKASLFAEQGYYRQLITDARRTEIDALRGLAILGLLFLNAPFFIYFDYGYIAPPGTHLVDSLLYGIQVLLLDGRFRGLFVALFVVGLIVQWQRRATDSRDEPMHYLRVRLYCLAVIGLVHGMLLWAGDILLGYALAGLLLVTMLDSPAKQQLRQGILFIVVGSAVLLTLSGLYIEPALTYDDEQYQGYLNQDNFHFLATRSSNAINMLLMTLVSLFSVLWLELGAMMLIAATWRSGFLSSPWPHQVKLSVGAGLLLCLLLSGIHLGYGNSFTATLSLIANSISGTITALVALHWLSRRRLRIGVGIRLLANVGRLSLSCYLAQSALMLVITHYFGLYIAQNFELAHYALLAFAIIIVQLLGANAYLRIFTQGPVEWAWRKAVERWR</sequence>
<evidence type="ECO:0000313" key="4">
    <source>
        <dbReference type="Proteomes" id="UP000033664"/>
    </source>
</evidence>
<dbReference type="PATRIC" id="fig|151081.8.peg.2756"/>
<feature type="transmembrane region" description="Helical" evidence="1">
    <location>
        <begin position="318"/>
        <end position="339"/>
    </location>
</feature>
<organism evidence="3 4">
    <name type="scientific">Pseudoalteromonas ruthenica</name>
    <dbReference type="NCBI Taxonomy" id="151081"/>
    <lineage>
        <taxon>Bacteria</taxon>
        <taxon>Pseudomonadati</taxon>
        <taxon>Pseudomonadota</taxon>
        <taxon>Gammaproteobacteria</taxon>
        <taxon>Alteromonadales</taxon>
        <taxon>Pseudoalteromonadaceae</taxon>
        <taxon>Pseudoalteromonas</taxon>
    </lineage>
</organism>